<dbReference type="GO" id="GO:0016301">
    <property type="term" value="F:kinase activity"/>
    <property type="evidence" value="ECO:0007669"/>
    <property type="project" value="UniProtKB-KW"/>
</dbReference>
<comment type="caution">
    <text evidence="2">The sequence shown here is derived from an EMBL/GenBank/DDBJ whole genome shotgun (WGS) entry which is preliminary data.</text>
</comment>
<dbReference type="eggNOG" id="ENOG502SIZM">
    <property type="taxonomic scope" value="Eukaryota"/>
</dbReference>
<dbReference type="Proteomes" id="UP000030151">
    <property type="component" value="Unassembled WGS sequence"/>
</dbReference>
<dbReference type="InterPro" id="IPR002575">
    <property type="entry name" value="Aminoglycoside_PTrfase"/>
</dbReference>
<dbReference type="InterPro" id="IPR011009">
    <property type="entry name" value="Kinase-like_dom_sf"/>
</dbReference>
<keyword evidence="2" id="KW-0808">Transferase</keyword>
<dbReference type="InterPro" id="IPR051678">
    <property type="entry name" value="AGP_Transferase"/>
</dbReference>
<dbReference type="SUPFAM" id="SSF56112">
    <property type="entry name" value="Protein kinase-like (PK-like)"/>
    <property type="match status" value="1"/>
</dbReference>
<organism evidence="2 3">
    <name type="scientific">Metarhizium robertsii</name>
    <dbReference type="NCBI Taxonomy" id="568076"/>
    <lineage>
        <taxon>Eukaryota</taxon>
        <taxon>Fungi</taxon>
        <taxon>Dikarya</taxon>
        <taxon>Ascomycota</taxon>
        <taxon>Pezizomycotina</taxon>
        <taxon>Sordariomycetes</taxon>
        <taxon>Hypocreomycetidae</taxon>
        <taxon>Hypocreales</taxon>
        <taxon>Clavicipitaceae</taxon>
        <taxon>Metarhizium</taxon>
    </lineage>
</organism>
<keyword evidence="2" id="KW-0418">Kinase</keyword>
<dbReference type="AlphaFoldDB" id="A0A014P8S2"/>
<gene>
    <name evidence="2" type="ORF">X797_007407</name>
</gene>
<dbReference type="EMBL" id="JELW01000018">
    <property type="protein sequence ID" value="EXU99596.1"/>
    <property type="molecule type" value="Genomic_DNA"/>
</dbReference>
<dbReference type="Gene3D" id="3.90.1200.10">
    <property type="match status" value="1"/>
</dbReference>
<accession>A0A014P8S2</accession>
<proteinExistence type="predicted"/>
<dbReference type="PANTHER" id="PTHR21310:SF15">
    <property type="entry name" value="AMINOGLYCOSIDE PHOSPHOTRANSFERASE DOMAIN-CONTAINING PROTEIN"/>
    <property type="match status" value="1"/>
</dbReference>
<name>A0A014P8S2_9HYPO</name>
<evidence type="ECO:0000313" key="3">
    <source>
        <dbReference type="Proteomes" id="UP000030151"/>
    </source>
</evidence>
<dbReference type="HOGENOM" id="CLU_046553_0_0_1"/>
<evidence type="ECO:0000313" key="2">
    <source>
        <dbReference type="EMBL" id="EXU99596.1"/>
    </source>
</evidence>
<reference evidence="2 3" key="1">
    <citation type="submission" date="2014-02" db="EMBL/GenBank/DDBJ databases">
        <title>The genome sequence of the entomopathogenic fungus Metarhizium robertsii ARSEF 2575.</title>
        <authorList>
            <person name="Giuliano Garisto Donzelli B."/>
            <person name="Roe B.A."/>
            <person name="Macmil S.L."/>
            <person name="Krasnoff S.B."/>
            <person name="Gibson D.M."/>
        </authorList>
    </citation>
    <scope>NUCLEOTIDE SEQUENCE [LARGE SCALE GENOMIC DNA]</scope>
    <source>
        <strain evidence="2 3">ARSEF 2575</strain>
    </source>
</reference>
<sequence>MVPQNKESFERRMIVIKDVIRGLGQEGVEITPVRWADDQTFPYNNFIYKVELSSPALAEHFTGSEQAWRRQPCTDLPPTEGVSTVIVRMSNPRAVGLNNTNRIENEVAAMHLARGAISQLGSRYASLVPAVYAWKAAAGPHPVDETRFGWIVMEYLTGSPLHEQFKSFDMAEKKLIIPEIASIFSSIQRVELPPGVDCFGGFTINKEGNIISGQETIQGAPGGPWREYVEVWRHQMLCQLKEADANELIQGWRVHGIRERIEQFLNVTLRRVLQDAGVDMSKLGFVHFDFTMSNMLYDAEKKRISGIVDFDFAGVNNPAHEFFFTSLHDVHGTTREQKSDKLRQAILTGNFGASTDAGEEEHAEAWELAKLWDEVMGERGGLRPRDIRGMTTLAKLNTLTDMLFPWQLGSVDMLRRQTREENVKMRAKAEKAIDDMLSGWGV</sequence>
<protein>
    <submittedName>
        <fullName evidence="2">Aminoglycoside 3'-phosphotransferase/choline kinase domain protein</fullName>
    </submittedName>
</protein>
<feature type="domain" description="Aminoglycoside phosphotransferase" evidence="1">
    <location>
        <begin position="84"/>
        <end position="348"/>
    </location>
</feature>
<evidence type="ECO:0000259" key="1">
    <source>
        <dbReference type="Pfam" id="PF01636"/>
    </source>
</evidence>
<dbReference type="Pfam" id="PF01636">
    <property type="entry name" value="APH"/>
    <property type="match status" value="1"/>
</dbReference>
<dbReference type="PANTHER" id="PTHR21310">
    <property type="entry name" value="AMINOGLYCOSIDE PHOSPHOTRANSFERASE-RELATED-RELATED"/>
    <property type="match status" value="1"/>
</dbReference>
<dbReference type="OrthoDB" id="2831558at2759"/>